<dbReference type="Pfam" id="PF04818">
    <property type="entry name" value="CID"/>
    <property type="match status" value="1"/>
</dbReference>
<evidence type="ECO:0000259" key="1">
    <source>
        <dbReference type="PROSITE" id="PS51391"/>
    </source>
</evidence>
<protein>
    <recommendedName>
        <fullName evidence="1">CID domain-containing protein</fullName>
    </recommendedName>
</protein>
<dbReference type="Gene3D" id="1.25.40.90">
    <property type="match status" value="1"/>
</dbReference>
<reference evidence="2" key="1">
    <citation type="submission" date="2022-06" db="EMBL/GenBank/DDBJ databases">
        <authorList>
            <person name="Berger JAMES D."/>
            <person name="Berger JAMES D."/>
        </authorList>
    </citation>
    <scope>NUCLEOTIDE SEQUENCE [LARGE SCALE GENOMIC DNA]</scope>
</reference>
<evidence type="ECO:0000313" key="3">
    <source>
        <dbReference type="WBParaSite" id="TREG1_31050.1"/>
    </source>
</evidence>
<dbReference type="PROSITE" id="PS51391">
    <property type="entry name" value="CID"/>
    <property type="match status" value="1"/>
</dbReference>
<accession>A0AA85JHL0</accession>
<dbReference type="WBParaSite" id="TREG1_31050.1">
    <property type="protein sequence ID" value="TREG1_31050.1"/>
    <property type="gene ID" value="TREG1_31050"/>
</dbReference>
<sequence length="134" mass="15518">MDSNALLRDQIKHKLNAVNLSSKHVKDAASFLLTQAEHSDFISNQWLEVFKNTNNPSFQLALLYVANEILTKSCKYGVSEFGEVLKPFVIEATQFLKPGPFITKLTKLINYWTYRKVFDVQFTEQLLQRISKFK</sequence>
<dbReference type="Proteomes" id="UP000050795">
    <property type="component" value="Unassembled WGS sequence"/>
</dbReference>
<dbReference type="InterPro" id="IPR006569">
    <property type="entry name" value="CID_dom"/>
</dbReference>
<keyword evidence="2" id="KW-1185">Reference proteome</keyword>
<proteinExistence type="predicted"/>
<dbReference type="SMART" id="SM00582">
    <property type="entry name" value="RPR"/>
    <property type="match status" value="1"/>
</dbReference>
<feature type="domain" description="CID" evidence="1">
    <location>
        <begin position="3"/>
        <end position="134"/>
    </location>
</feature>
<dbReference type="AlphaFoldDB" id="A0AA85JHL0"/>
<dbReference type="InterPro" id="IPR008942">
    <property type="entry name" value="ENTH_VHS"/>
</dbReference>
<evidence type="ECO:0000313" key="2">
    <source>
        <dbReference type="Proteomes" id="UP000050795"/>
    </source>
</evidence>
<dbReference type="SUPFAM" id="SSF48464">
    <property type="entry name" value="ENTH/VHS domain"/>
    <property type="match status" value="1"/>
</dbReference>
<name>A0AA85JHL0_TRIRE</name>
<reference evidence="3" key="2">
    <citation type="submission" date="2023-11" db="UniProtKB">
        <authorList>
            <consortium name="WormBaseParasite"/>
        </authorList>
    </citation>
    <scope>IDENTIFICATION</scope>
</reference>
<organism evidence="2 3">
    <name type="scientific">Trichobilharzia regenti</name>
    <name type="common">Nasal bird schistosome</name>
    <dbReference type="NCBI Taxonomy" id="157069"/>
    <lineage>
        <taxon>Eukaryota</taxon>
        <taxon>Metazoa</taxon>
        <taxon>Spiralia</taxon>
        <taxon>Lophotrochozoa</taxon>
        <taxon>Platyhelminthes</taxon>
        <taxon>Trematoda</taxon>
        <taxon>Digenea</taxon>
        <taxon>Strigeidida</taxon>
        <taxon>Schistosomatoidea</taxon>
        <taxon>Schistosomatidae</taxon>
        <taxon>Trichobilharzia</taxon>
    </lineage>
</organism>